<dbReference type="InterPro" id="IPR020616">
    <property type="entry name" value="Thiolase_N"/>
</dbReference>
<accession>A0AAN2CB63</accession>
<feature type="domain" description="Thiolase N-terminal" evidence="8">
    <location>
        <begin position="265"/>
        <end position="312"/>
    </location>
</feature>
<feature type="active site" description="Acyl-thioester intermediate" evidence="6">
    <location>
        <position position="89"/>
    </location>
</feature>
<keyword evidence="11" id="KW-1185">Reference proteome</keyword>
<keyword evidence="4 7" id="KW-0012">Acyltransferase</keyword>
<dbReference type="PIRSF" id="PIRSF000429">
    <property type="entry name" value="Ac-CoA_Ac_transf"/>
    <property type="match status" value="1"/>
</dbReference>
<sequence>MKSGTQVLATARTPFGRLGGALSSLGATSLGGDAIRNAIARAGIDRADVEHVIMGEVLQAGVGQAPARQAAFKAGLAKTTTAETINKVCASGLLAVAYAARYITAGDHRVVVAGGMESMSNAPYLLPGARNGYRFGNGVVVDAMIHDGLWDYYFDEVMASQGARVAAELGVTRAVQDEFAYQSHKRATDAHEAGALAAEIAPVKVATKAKGKIVVDRVPHAARPRIPAMAGGGASDSVWNHVPPENMVADPAQFSPYVSGDVPFTLVDRDEPVRTDASIEAMAKLKPLDPGGTITAGNAPGVNDGAAALVLGSLDYARSVGVEPLGEIVDHAGVAWDPPYLALVPAMAAQKLLDKTNLRASDIHVWEINEAFAAVALTAAARLGLDPTVVNAQGGAVAFGHPIGASGARIVASVVHQLRKRGGGYGIAAICSGGGQGDAVLVHVG</sequence>
<dbReference type="PROSITE" id="PS00099">
    <property type="entry name" value="THIOLASE_3"/>
    <property type="match status" value="1"/>
</dbReference>
<name>A0AAN2CB63_UNVUL</name>
<dbReference type="PROSITE" id="PS00098">
    <property type="entry name" value="THIOLASE_1"/>
    <property type="match status" value="1"/>
</dbReference>
<feature type="active site" description="Proton acceptor" evidence="6">
    <location>
        <position position="401"/>
    </location>
</feature>
<dbReference type="EMBL" id="AP025523">
    <property type="protein sequence ID" value="BDE07633.1"/>
    <property type="molecule type" value="Genomic_DNA"/>
</dbReference>
<evidence type="ECO:0000256" key="3">
    <source>
        <dbReference type="ARBA" id="ARBA00022679"/>
    </source>
</evidence>
<dbReference type="InterPro" id="IPR002155">
    <property type="entry name" value="Thiolase"/>
</dbReference>
<organism evidence="10 11">
    <name type="scientific">Vulcanimicrobium alpinum</name>
    <dbReference type="NCBI Taxonomy" id="3016050"/>
    <lineage>
        <taxon>Bacteria</taxon>
        <taxon>Bacillati</taxon>
        <taxon>Vulcanimicrobiota</taxon>
        <taxon>Vulcanimicrobiia</taxon>
        <taxon>Vulcanimicrobiales</taxon>
        <taxon>Vulcanimicrobiaceae</taxon>
        <taxon>Vulcanimicrobium</taxon>
    </lineage>
</organism>
<dbReference type="InterPro" id="IPR020615">
    <property type="entry name" value="Thiolase_acyl_enz_int_AS"/>
</dbReference>
<evidence type="ECO:0000313" key="10">
    <source>
        <dbReference type="EMBL" id="BDE07633.1"/>
    </source>
</evidence>
<dbReference type="EC" id="2.3.1.9" evidence="2"/>
<evidence type="ECO:0000259" key="8">
    <source>
        <dbReference type="Pfam" id="PF00108"/>
    </source>
</evidence>
<evidence type="ECO:0000256" key="1">
    <source>
        <dbReference type="ARBA" id="ARBA00010982"/>
    </source>
</evidence>
<evidence type="ECO:0000256" key="4">
    <source>
        <dbReference type="ARBA" id="ARBA00023315"/>
    </source>
</evidence>
<dbReference type="InterPro" id="IPR016039">
    <property type="entry name" value="Thiolase-like"/>
</dbReference>
<feature type="active site" description="Proton acceptor" evidence="6">
    <location>
        <position position="431"/>
    </location>
</feature>
<dbReference type="AlphaFoldDB" id="A0AAN2CB63"/>
<comment type="similarity">
    <text evidence="1 7">Belongs to the thiolase-like superfamily. Thiolase family.</text>
</comment>
<dbReference type="CDD" id="cd00751">
    <property type="entry name" value="thiolase"/>
    <property type="match status" value="1"/>
</dbReference>
<gene>
    <name evidence="10" type="ORF">WPS_29090</name>
</gene>
<dbReference type="Pfam" id="PF02803">
    <property type="entry name" value="Thiolase_C"/>
    <property type="match status" value="1"/>
</dbReference>
<dbReference type="Proteomes" id="UP001317532">
    <property type="component" value="Chromosome"/>
</dbReference>
<keyword evidence="3 7" id="KW-0808">Transferase</keyword>
<evidence type="ECO:0000259" key="9">
    <source>
        <dbReference type="Pfam" id="PF02803"/>
    </source>
</evidence>
<dbReference type="Pfam" id="PF00108">
    <property type="entry name" value="Thiolase_N"/>
    <property type="match status" value="2"/>
</dbReference>
<dbReference type="SUPFAM" id="SSF53901">
    <property type="entry name" value="Thiolase-like"/>
    <property type="match status" value="2"/>
</dbReference>
<dbReference type="KEGG" id="vab:WPS_29090"/>
<evidence type="ECO:0000256" key="5">
    <source>
        <dbReference type="ARBA" id="ARBA00030755"/>
    </source>
</evidence>
<dbReference type="InterPro" id="IPR020617">
    <property type="entry name" value="Thiolase_C"/>
</dbReference>
<evidence type="ECO:0000256" key="2">
    <source>
        <dbReference type="ARBA" id="ARBA00012705"/>
    </source>
</evidence>
<dbReference type="PANTHER" id="PTHR18919:SF107">
    <property type="entry name" value="ACETYL-COA ACETYLTRANSFERASE, CYTOSOLIC"/>
    <property type="match status" value="1"/>
</dbReference>
<dbReference type="InterPro" id="IPR020613">
    <property type="entry name" value="Thiolase_CS"/>
</dbReference>
<dbReference type="RefSeq" id="WP_317995211.1">
    <property type="nucleotide sequence ID" value="NZ_AP025523.1"/>
</dbReference>
<protein>
    <recommendedName>
        <fullName evidence="2">acetyl-CoA C-acetyltransferase</fullName>
        <ecNumber evidence="2">2.3.1.9</ecNumber>
    </recommendedName>
    <alternativeName>
        <fullName evidence="5">Acetoacetyl-CoA thiolase</fullName>
    </alternativeName>
</protein>
<proteinExistence type="inferred from homology"/>
<dbReference type="GO" id="GO:0003985">
    <property type="term" value="F:acetyl-CoA C-acetyltransferase activity"/>
    <property type="evidence" value="ECO:0007669"/>
    <property type="project" value="UniProtKB-EC"/>
</dbReference>
<feature type="domain" description="Thiolase N-terminal" evidence="8">
    <location>
        <begin position="7"/>
        <end position="216"/>
    </location>
</feature>
<evidence type="ECO:0000256" key="7">
    <source>
        <dbReference type="RuleBase" id="RU003557"/>
    </source>
</evidence>
<dbReference type="PROSITE" id="PS00737">
    <property type="entry name" value="THIOLASE_2"/>
    <property type="match status" value="1"/>
</dbReference>
<evidence type="ECO:0000313" key="11">
    <source>
        <dbReference type="Proteomes" id="UP001317532"/>
    </source>
</evidence>
<evidence type="ECO:0000256" key="6">
    <source>
        <dbReference type="PIRSR" id="PIRSR000429-1"/>
    </source>
</evidence>
<feature type="domain" description="Thiolase C-terminal" evidence="9">
    <location>
        <begin position="323"/>
        <end position="443"/>
    </location>
</feature>
<dbReference type="InterPro" id="IPR020610">
    <property type="entry name" value="Thiolase_AS"/>
</dbReference>
<dbReference type="Gene3D" id="3.40.47.10">
    <property type="match status" value="1"/>
</dbReference>
<dbReference type="PANTHER" id="PTHR18919">
    <property type="entry name" value="ACETYL-COA C-ACYLTRANSFERASE"/>
    <property type="match status" value="1"/>
</dbReference>
<reference evidence="10 11" key="1">
    <citation type="journal article" date="2022" name="ISME Commun">
        <title>Vulcanimicrobium alpinus gen. nov. sp. nov., the first cultivated representative of the candidate phylum 'Eremiobacterota', is a metabolically versatile aerobic anoxygenic phototroph.</title>
        <authorList>
            <person name="Yabe S."/>
            <person name="Muto K."/>
            <person name="Abe K."/>
            <person name="Yokota A."/>
            <person name="Staudigel H."/>
            <person name="Tebo B.M."/>
        </authorList>
    </citation>
    <scope>NUCLEOTIDE SEQUENCE [LARGE SCALE GENOMIC DNA]</scope>
    <source>
        <strain evidence="10 11">WC8-2</strain>
    </source>
</reference>